<dbReference type="Pfam" id="PF11741">
    <property type="entry name" value="AMIN"/>
    <property type="match status" value="2"/>
</dbReference>
<keyword evidence="6" id="KW-0653">Protein transport</keyword>
<reference evidence="16" key="1">
    <citation type="submission" date="2016-10" db="EMBL/GenBank/DDBJ databases">
        <authorList>
            <person name="Varghese N."/>
            <person name="Submissions S."/>
        </authorList>
    </citation>
    <scope>NUCLEOTIDE SEQUENCE [LARGE SCALE GENOMIC DNA]</scope>
    <source>
        <strain evidence="16">DSM 27981</strain>
    </source>
</reference>
<evidence type="ECO:0000256" key="2">
    <source>
        <dbReference type="ARBA" id="ARBA00006304"/>
    </source>
</evidence>
<dbReference type="GO" id="GO:0009306">
    <property type="term" value="P:protein secretion"/>
    <property type="evidence" value="ECO:0007669"/>
    <property type="project" value="InterPro"/>
</dbReference>
<evidence type="ECO:0000256" key="13">
    <source>
        <dbReference type="SAM" id="SignalP"/>
    </source>
</evidence>
<evidence type="ECO:0000256" key="7">
    <source>
        <dbReference type="ARBA" id="ARBA00023136"/>
    </source>
</evidence>
<evidence type="ECO:0000259" key="14">
    <source>
        <dbReference type="SMART" id="SM00965"/>
    </source>
</evidence>
<dbReference type="PRINTS" id="PR00811">
    <property type="entry name" value="BCTERIALGSPD"/>
</dbReference>
<dbReference type="PROSITE" id="PS00875">
    <property type="entry name" value="T2SP_D"/>
    <property type="match status" value="1"/>
</dbReference>
<dbReference type="PANTHER" id="PTHR30604:SF1">
    <property type="entry name" value="DNA UTILIZATION PROTEIN HOFQ"/>
    <property type="match status" value="1"/>
</dbReference>
<evidence type="ECO:0000256" key="3">
    <source>
        <dbReference type="ARBA" id="ARBA00014124"/>
    </source>
</evidence>
<dbReference type="InterPro" id="IPR005644">
    <property type="entry name" value="NolW-like"/>
</dbReference>
<keyword evidence="7" id="KW-0472">Membrane</keyword>
<evidence type="ECO:0000256" key="10">
    <source>
        <dbReference type="ARBA" id="ARBA00024678"/>
    </source>
</evidence>
<evidence type="ECO:0000256" key="11">
    <source>
        <dbReference type="ARBA" id="ARBA00025897"/>
    </source>
</evidence>
<dbReference type="InterPro" id="IPR004846">
    <property type="entry name" value="T2SS/T3SS_dom"/>
</dbReference>
<dbReference type="InterPro" id="IPR021731">
    <property type="entry name" value="AMIN_dom"/>
</dbReference>
<evidence type="ECO:0000256" key="1">
    <source>
        <dbReference type="ARBA" id="ARBA00004442"/>
    </source>
</evidence>
<comment type="subunit">
    <text evidence="11">Homododecamer. Tetramer of trimer.</text>
</comment>
<feature type="signal peptide" evidence="13">
    <location>
        <begin position="1"/>
        <end position="30"/>
    </location>
</feature>
<organism evidence="15 16">
    <name type="scientific">Paracidovorax wautersii</name>
    <dbReference type="NCBI Taxonomy" id="1177982"/>
    <lineage>
        <taxon>Bacteria</taxon>
        <taxon>Pseudomonadati</taxon>
        <taxon>Pseudomonadota</taxon>
        <taxon>Betaproteobacteria</taxon>
        <taxon>Burkholderiales</taxon>
        <taxon>Comamonadaceae</taxon>
        <taxon>Paracidovorax</taxon>
    </lineage>
</organism>
<dbReference type="Pfam" id="PF00263">
    <property type="entry name" value="Secretin"/>
    <property type="match status" value="1"/>
</dbReference>
<dbReference type="Gene3D" id="3.30.1370.120">
    <property type="match status" value="1"/>
</dbReference>
<evidence type="ECO:0000256" key="8">
    <source>
        <dbReference type="ARBA" id="ARBA00023237"/>
    </source>
</evidence>
<comment type="function">
    <text evidence="10">Required for type IV pilus biogenesis and competence. Could function as a pore for exit of the pilus but also as a channel for entry of heme and antimicrobial agents and uptake of transforming DNA.</text>
</comment>
<dbReference type="GO" id="GO:0030420">
    <property type="term" value="P:establishment of competence for transformation"/>
    <property type="evidence" value="ECO:0007669"/>
    <property type="project" value="UniProtKB-KW"/>
</dbReference>
<protein>
    <recommendedName>
        <fullName evidence="3">Type IV pilus biogenesis and competence protein PilQ</fullName>
    </recommendedName>
</protein>
<keyword evidence="16" id="KW-1185">Reference proteome</keyword>
<dbReference type="GO" id="GO:0009279">
    <property type="term" value="C:cell outer membrane"/>
    <property type="evidence" value="ECO:0007669"/>
    <property type="project" value="UniProtKB-SubCell"/>
</dbReference>
<comment type="similarity">
    <text evidence="2">Belongs to the bacterial secretin family. PilQ subfamily.</text>
</comment>
<dbReference type="OrthoDB" id="9779724at2"/>
<dbReference type="Gene3D" id="2.60.40.3500">
    <property type="match status" value="1"/>
</dbReference>
<evidence type="ECO:0000313" key="15">
    <source>
        <dbReference type="EMBL" id="SFF09800.1"/>
    </source>
</evidence>
<keyword evidence="8" id="KW-0998">Cell outer membrane</keyword>
<keyword evidence="5 13" id="KW-0732">Signal</keyword>
<dbReference type="Gene3D" id="3.30.1370.130">
    <property type="match status" value="1"/>
</dbReference>
<dbReference type="InterPro" id="IPR038591">
    <property type="entry name" value="NolW-like_sf"/>
</dbReference>
<evidence type="ECO:0000256" key="4">
    <source>
        <dbReference type="ARBA" id="ARBA00022448"/>
    </source>
</evidence>
<dbReference type="InterPro" id="IPR051808">
    <property type="entry name" value="Type_IV_pilus_biogenesis"/>
</dbReference>
<dbReference type="PANTHER" id="PTHR30604">
    <property type="entry name" value="PROTEIN TRANSPORT PROTEIN HOFQ"/>
    <property type="match status" value="1"/>
</dbReference>
<dbReference type="RefSeq" id="WP_092940508.1">
    <property type="nucleotide sequence ID" value="NZ_FONX01000012.1"/>
</dbReference>
<accession>A0A1I2FYL5</accession>
<dbReference type="Proteomes" id="UP000199119">
    <property type="component" value="Unassembled WGS sequence"/>
</dbReference>
<sequence>MNYKNRPWLGCLRAATLMAGAAVMTTFAFAKGTIESVTGTVQGGTETVRIQLSEPLGSVPTGFSIQSPARIALDFPGISNGTGRSLIDINQGNIKSANIVETGDRARLVLNLKQPTAYQAEVQGSTLLVRLSPVNATPNMTQAAPVVFAEDRNSNTQALRDLDFRRGSDGAGRVVVSLPNNQVGVDLRQQGKSLVVEFMHSSLPEGLRRRLDVTDFGTPVQLITASQQGDRVRLVIDPIGDWEHSAYQSDGQFVVEVRQKKVDLSKLTQGPGYSGEKLSLNFQNIEVRSLLQVIADFTNFNIVTSDTVTGALTLRLKDVPWDQALQIIMDAKGLGMRKSGTVLWIAPKDEIDERTRKDFEAAQAIRRLEPLRTQAYQLNYAKAADMVTQLSTSNSTGVAGTAGQNNRFLSERGSALAEPRTNQLFVTDTPSKLEEVRLLLQTLDVPVRQVMIEARIVEARDSFGRSLGVRLGGGDLRANRGGDGGYGIGGNSRVAVGTGYSNAVNSTGFGSAVDVGGNFVNLPASVAGVNSVGTFALSIFNSAANRFLALELSAMEADGQGKIVSSPRLITADQTKALIEQGTEYPYSVTAPNGATTIAFKKAVLKLEVVPQITPEGNIILDLDVNKDSRGESTTQGVAIDTKHIKTQVLVENGGTVVIGGIFEMEETNQENKIPVLGDVPVVGNLFKNRTRSSTKREMLVFITPKVISDKGPVR</sequence>
<proteinExistence type="inferred from homology"/>
<dbReference type="InterPro" id="IPR013355">
    <property type="entry name" value="Pilus_4_PilQ"/>
</dbReference>
<name>A0A1I2FYL5_9BURK</name>
<evidence type="ECO:0000256" key="5">
    <source>
        <dbReference type="ARBA" id="ARBA00022729"/>
    </source>
</evidence>
<evidence type="ECO:0000256" key="6">
    <source>
        <dbReference type="ARBA" id="ARBA00022927"/>
    </source>
</evidence>
<keyword evidence="4 12" id="KW-0813">Transport</keyword>
<comment type="subcellular location">
    <subcellularLocation>
        <location evidence="1 12">Cell outer membrane</location>
    </subcellularLocation>
</comment>
<keyword evidence="9" id="KW-0178">Competence</keyword>
<feature type="domain" description="Secretin/TonB short N-terminal" evidence="14">
    <location>
        <begin position="300"/>
        <end position="348"/>
    </location>
</feature>
<gene>
    <name evidence="15" type="ORF">SAMN04489711_11299</name>
</gene>
<dbReference type="Gene3D" id="2.60.40.3470">
    <property type="match status" value="1"/>
</dbReference>
<dbReference type="InterPro" id="IPR004845">
    <property type="entry name" value="T2SS_GspD_CS"/>
</dbReference>
<dbReference type="SMART" id="SM00965">
    <property type="entry name" value="STN"/>
    <property type="match status" value="1"/>
</dbReference>
<evidence type="ECO:0000313" key="16">
    <source>
        <dbReference type="Proteomes" id="UP000199119"/>
    </source>
</evidence>
<dbReference type="InterPro" id="IPR011662">
    <property type="entry name" value="Secretin/TonB_short_N"/>
</dbReference>
<dbReference type="EMBL" id="FONX01000012">
    <property type="protein sequence ID" value="SFF09800.1"/>
    <property type="molecule type" value="Genomic_DNA"/>
</dbReference>
<dbReference type="AlphaFoldDB" id="A0A1I2FYL5"/>
<dbReference type="InterPro" id="IPR001775">
    <property type="entry name" value="GspD/PilQ"/>
</dbReference>
<evidence type="ECO:0000256" key="12">
    <source>
        <dbReference type="RuleBase" id="RU004004"/>
    </source>
</evidence>
<dbReference type="STRING" id="1177982.SAMN04489711_11299"/>
<evidence type="ECO:0000256" key="9">
    <source>
        <dbReference type="ARBA" id="ARBA00023287"/>
    </source>
</evidence>
<dbReference type="NCBIfam" id="TIGR02515">
    <property type="entry name" value="IV_pilus_PilQ"/>
    <property type="match status" value="1"/>
</dbReference>
<feature type="chain" id="PRO_5011492668" description="Type IV pilus biogenesis and competence protein PilQ" evidence="13">
    <location>
        <begin position="31"/>
        <end position="715"/>
    </location>
</feature>
<dbReference type="Pfam" id="PF03958">
    <property type="entry name" value="Secretin_N"/>
    <property type="match status" value="1"/>
</dbReference>